<dbReference type="RefSeq" id="WP_256141612.1">
    <property type="nucleotide sequence ID" value="NZ_CAXKYC010000025.1"/>
</dbReference>
<dbReference type="Gene3D" id="1.10.10.10">
    <property type="entry name" value="Winged helix-like DNA-binding domain superfamily/Winged helix DNA-binding domain"/>
    <property type="match status" value="1"/>
</dbReference>
<dbReference type="InterPro" id="IPR036388">
    <property type="entry name" value="WH-like_DNA-bd_sf"/>
</dbReference>
<evidence type="ECO:0000313" key="2">
    <source>
        <dbReference type="Proteomes" id="UP001221924"/>
    </source>
</evidence>
<reference evidence="1" key="1">
    <citation type="submission" date="2023-03" db="EMBL/GenBank/DDBJ databases">
        <title>DFI Biobank Strains.</title>
        <authorList>
            <person name="Mostad J."/>
            <person name="Paddock L."/>
            <person name="Medina S."/>
            <person name="Waligurski E."/>
            <person name="Barat B."/>
            <person name="Smith R."/>
            <person name="Burgo V."/>
            <person name="Metcalfe C."/>
            <person name="Woodson C."/>
            <person name="Sundararajan A."/>
            <person name="Ramaswamy R."/>
            <person name="Lin H."/>
            <person name="Pamer E.G."/>
        </authorList>
    </citation>
    <scope>NUCLEOTIDE SEQUENCE</scope>
    <source>
        <strain evidence="1">DFI.9.5</strain>
    </source>
</reference>
<organism evidence="1 2">
    <name type="scientific">Bacteroides cellulosilyticus</name>
    <dbReference type="NCBI Taxonomy" id="246787"/>
    <lineage>
        <taxon>Bacteria</taxon>
        <taxon>Pseudomonadati</taxon>
        <taxon>Bacteroidota</taxon>
        <taxon>Bacteroidia</taxon>
        <taxon>Bacteroidales</taxon>
        <taxon>Bacteroidaceae</taxon>
        <taxon>Bacteroides</taxon>
    </lineage>
</organism>
<accession>A0AAW6MC52</accession>
<dbReference type="Proteomes" id="UP001221924">
    <property type="component" value="Unassembled WGS sequence"/>
</dbReference>
<name>A0AAW6MC52_9BACE</name>
<evidence type="ECO:0008006" key="3">
    <source>
        <dbReference type="Google" id="ProtNLM"/>
    </source>
</evidence>
<dbReference type="EMBL" id="JARFID010000027">
    <property type="protein sequence ID" value="MDE8696560.1"/>
    <property type="molecule type" value="Genomic_DNA"/>
</dbReference>
<protein>
    <recommendedName>
        <fullName evidence="3">Zinc-ribbon domain-containing protein</fullName>
    </recommendedName>
</protein>
<dbReference type="AlphaFoldDB" id="A0AAW6MC52"/>
<dbReference type="Gene3D" id="3.40.960.10">
    <property type="entry name" value="VSR Endonuclease"/>
    <property type="match status" value="1"/>
</dbReference>
<proteinExistence type="predicted"/>
<evidence type="ECO:0000313" key="1">
    <source>
        <dbReference type="EMBL" id="MDE8696560.1"/>
    </source>
</evidence>
<sequence>MYKQKLEESLFFFYRNDYLYARYLYVKTKGFSRMVKKKTHIDFCHELKAQNLKVTVLGTYKDYNSKIAVKCDKCGCEWSPRAGSLLHGHGCPRCAGVKLKSHAEFVKDLKSLRDDVIITGRYVKALEKTKFRFLKCGHECDITPAHVLSGRGCPECGRSQKGASQRLTMEIFLERLHKIDPNLVVSEGAMYINNHTLMPLHCNACGYEYQIRPHDVLNQRGCPNCHRSCTSFLEQFIYHSFAHILGESKVMSREKTVIGVELDIYVPDLKVAVEPGSWHWHKNMVAKDWEKHLLCKDKGIKLITIYDHYDDATVPFDNCLVTHCDLVSRRNTDKLIEITKKVLSEFGLNSNLGTSEWEKIKKNAQIDSRRMSTEEFREELSKINDKIEIIGDFAGANNRIKAQCKVCNHEWHVRPSSLRLGSGCPKCAGTLKMTHNDFVERLNSLQPNIIPLAEYINIDTSIRIKCKVCGYIWSTQPYHLVAKYNRTGCPKCANKARRTHDDFVEEIATLLPTIKVIGTYVSRNKPILVQCSECGKTWQAYPGNLLRGSSCKSCKFKNTVRQRSKKIRCITTGEIFNTFKEAAEKYNISCSTICLCCNDSSKHKHAGGLEWEYTIL</sequence>
<gene>
    <name evidence="1" type="ORF">PZH42_20850</name>
</gene>
<comment type="caution">
    <text evidence="1">The sequence shown here is derived from an EMBL/GenBank/DDBJ whole genome shotgun (WGS) entry which is preliminary data.</text>
</comment>